<dbReference type="AlphaFoldDB" id="A0A2H1V713"/>
<reference evidence="2" key="1">
    <citation type="submission" date="2016-07" db="EMBL/GenBank/DDBJ databases">
        <authorList>
            <person name="Bretaudeau A."/>
        </authorList>
    </citation>
    <scope>NUCLEOTIDE SEQUENCE</scope>
    <source>
        <strain evidence="2">Rice</strain>
        <tissue evidence="2">Whole body</tissue>
    </source>
</reference>
<sequence>MTVDEANELVNEQTAKSPDGKQSLPLIDTRNTRVYSLWSPLHSTRTVTPGYATDTFEGVPCHLLVKSKENNSQNNFTAHERAILQHKNQP</sequence>
<dbReference type="EMBL" id="ODYU01001014">
    <property type="protein sequence ID" value="SOQ36645.1"/>
    <property type="molecule type" value="Genomic_DNA"/>
</dbReference>
<feature type="region of interest" description="Disordered" evidence="1">
    <location>
        <begin position="70"/>
        <end position="90"/>
    </location>
</feature>
<proteinExistence type="predicted"/>
<feature type="region of interest" description="Disordered" evidence="1">
    <location>
        <begin position="1"/>
        <end position="25"/>
    </location>
</feature>
<organism evidence="2">
    <name type="scientific">Spodoptera frugiperda</name>
    <name type="common">Fall armyworm</name>
    <dbReference type="NCBI Taxonomy" id="7108"/>
    <lineage>
        <taxon>Eukaryota</taxon>
        <taxon>Metazoa</taxon>
        <taxon>Ecdysozoa</taxon>
        <taxon>Arthropoda</taxon>
        <taxon>Hexapoda</taxon>
        <taxon>Insecta</taxon>
        <taxon>Pterygota</taxon>
        <taxon>Neoptera</taxon>
        <taxon>Endopterygota</taxon>
        <taxon>Lepidoptera</taxon>
        <taxon>Glossata</taxon>
        <taxon>Ditrysia</taxon>
        <taxon>Noctuoidea</taxon>
        <taxon>Noctuidae</taxon>
        <taxon>Amphipyrinae</taxon>
        <taxon>Spodoptera</taxon>
    </lineage>
</organism>
<evidence type="ECO:0000313" key="2">
    <source>
        <dbReference type="EMBL" id="SOQ36645.1"/>
    </source>
</evidence>
<gene>
    <name evidence="2" type="ORF">SFRICE_030255</name>
</gene>
<accession>A0A2H1V713</accession>
<name>A0A2H1V713_SPOFR</name>
<protein>
    <submittedName>
        <fullName evidence="2">SFRICE_030255</fullName>
    </submittedName>
</protein>
<evidence type="ECO:0000256" key="1">
    <source>
        <dbReference type="SAM" id="MobiDB-lite"/>
    </source>
</evidence>